<evidence type="ECO:0000256" key="4">
    <source>
        <dbReference type="RuleBase" id="RU362118"/>
    </source>
</evidence>
<dbReference type="GeneID" id="64623011"/>
<keyword evidence="6" id="KW-1185">Reference proteome</keyword>
<protein>
    <submittedName>
        <fullName evidence="5">Cys/Met metabolism PLP-dependent enzyme-domain-containing protein</fullName>
    </submittedName>
</protein>
<dbReference type="AlphaFoldDB" id="A0A9P7JFZ3"/>
<dbReference type="PIRSF" id="PIRSF001434">
    <property type="entry name" value="CGS"/>
    <property type="match status" value="1"/>
</dbReference>
<organism evidence="5 6">
    <name type="scientific">Suillus subaureus</name>
    <dbReference type="NCBI Taxonomy" id="48587"/>
    <lineage>
        <taxon>Eukaryota</taxon>
        <taxon>Fungi</taxon>
        <taxon>Dikarya</taxon>
        <taxon>Basidiomycota</taxon>
        <taxon>Agaricomycotina</taxon>
        <taxon>Agaricomycetes</taxon>
        <taxon>Agaricomycetidae</taxon>
        <taxon>Boletales</taxon>
        <taxon>Suillineae</taxon>
        <taxon>Suillaceae</taxon>
        <taxon>Suillus</taxon>
    </lineage>
</organism>
<dbReference type="GO" id="GO:0016846">
    <property type="term" value="F:carbon-sulfur lyase activity"/>
    <property type="evidence" value="ECO:0007669"/>
    <property type="project" value="TreeGrafter"/>
</dbReference>
<dbReference type="OrthoDB" id="3512640at2759"/>
<dbReference type="InterPro" id="IPR015422">
    <property type="entry name" value="PyrdxlP-dep_Trfase_small"/>
</dbReference>
<evidence type="ECO:0000256" key="1">
    <source>
        <dbReference type="ARBA" id="ARBA00001933"/>
    </source>
</evidence>
<dbReference type="Gene3D" id="3.90.1150.10">
    <property type="entry name" value="Aspartate Aminotransferase, domain 1"/>
    <property type="match status" value="1"/>
</dbReference>
<comment type="cofactor">
    <cofactor evidence="1 4">
        <name>pyridoxal 5'-phosphate</name>
        <dbReference type="ChEBI" id="CHEBI:597326"/>
    </cofactor>
</comment>
<reference evidence="5" key="1">
    <citation type="journal article" date="2020" name="New Phytol.">
        <title>Comparative genomics reveals dynamic genome evolution in host specialist ectomycorrhizal fungi.</title>
        <authorList>
            <person name="Lofgren L.A."/>
            <person name="Nguyen N.H."/>
            <person name="Vilgalys R."/>
            <person name="Ruytinx J."/>
            <person name="Liao H.L."/>
            <person name="Branco S."/>
            <person name="Kuo A."/>
            <person name="LaButti K."/>
            <person name="Lipzen A."/>
            <person name="Andreopoulos W."/>
            <person name="Pangilinan J."/>
            <person name="Riley R."/>
            <person name="Hundley H."/>
            <person name="Na H."/>
            <person name="Barry K."/>
            <person name="Grigoriev I.V."/>
            <person name="Stajich J.E."/>
            <person name="Kennedy P.G."/>
        </authorList>
    </citation>
    <scope>NUCLEOTIDE SEQUENCE</scope>
    <source>
        <strain evidence="5">MN1</strain>
    </source>
</reference>
<evidence type="ECO:0000313" key="6">
    <source>
        <dbReference type="Proteomes" id="UP000807769"/>
    </source>
</evidence>
<keyword evidence="2 3" id="KW-0663">Pyridoxal phosphate</keyword>
<dbReference type="Pfam" id="PF01053">
    <property type="entry name" value="Cys_Met_Meta_PP"/>
    <property type="match status" value="1"/>
</dbReference>
<name>A0A9P7JFZ3_9AGAM</name>
<dbReference type="Gene3D" id="3.40.640.10">
    <property type="entry name" value="Type I PLP-dependent aspartate aminotransferase-like (Major domain)"/>
    <property type="match status" value="1"/>
</dbReference>
<dbReference type="GO" id="GO:0030170">
    <property type="term" value="F:pyridoxal phosphate binding"/>
    <property type="evidence" value="ECO:0007669"/>
    <property type="project" value="InterPro"/>
</dbReference>
<evidence type="ECO:0000313" key="5">
    <source>
        <dbReference type="EMBL" id="KAG1819851.1"/>
    </source>
</evidence>
<dbReference type="RefSeq" id="XP_041195386.1">
    <property type="nucleotide sequence ID" value="XM_041328994.1"/>
</dbReference>
<accession>A0A9P7JFZ3</accession>
<evidence type="ECO:0000256" key="3">
    <source>
        <dbReference type="PIRSR" id="PIRSR001434-2"/>
    </source>
</evidence>
<gene>
    <name evidence="5" type="ORF">BJ212DRAFT_1070691</name>
</gene>
<dbReference type="GO" id="GO:0005737">
    <property type="term" value="C:cytoplasm"/>
    <property type="evidence" value="ECO:0007669"/>
    <property type="project" value="TreeGrafter"/>
</dbReference>
<dbReference type="InterPro" id="IPR000277">
    <property type="entry name" value="Cys/Met-Metab_PyrdxlP-dep_enz"/>
</dbReference>
<feature type="modified residue" description="N6-(pyridoxal phosphate)lysine" evidence="3">
    <location>
        <position position="207"/>
    </location>
</feature>
<evidence type="ECO:0000256" key="2">
    <source>
        <dbReference type="ARBA" id="ARBA00022898"/>
    </source>
</evidence>
<dbReference type="PANTHER" id="PTHR11808">
    <property type="entry name" value="TRANS-SULFURATION ENZYME FAMILY MEMBER"/>
    <property type="match status" value="1"/>
</dbReference>
<dbReference type="InterPro" id="IPR015424">
    <property type="entry name" value="PyrdxlP-dep_Trfase"/>
</dbReference>
<dbReference type="GO" id="GO:0019346">
    <property type="term" value="P:transsulfuration"/>
    <property type="evidence" value="ECO:0007669"/>
    <property type="project" value="InterPro"/>
</dbReference>
<comment type="similarity">
    <text evidence="4">Belongs to the trans-sulfuration enzymes family.</text>
</comment>
<dbReference type="Proteomes" id="UP000807769">
    <property type="component" value="Unassembled WGS sequence"/>
</dbReference>
<dbReference type="SUPFAM" id="SSF53383">
    <property type="entry name" value="PLP-dependent transferases"/>
    <property type="match status" value="1"/>
</dbReference>
<dbReference type="EMBL" id="JABBWG010000009">
    <property type="protein sequence ID" value="KAG1819851.1"/>
    <property type="molecule type" value="Genomic_DNA"/>
</dbReference>
<proteinExistence type="inferred from homology"/>
<dbReference type="PANTHER" id="PTHR11808:SF35">
    <property type="entry name" value="CYSTATHIONINE GAMMA-SYNTHASE (AFU_ORTHOLOGUE AFUA_7G01590)"/>
    <property type="match status" value="1"/>
</dbReference>
<sequence>MPNACLRVNSMSPQSQTYQLSGTHLVHGDRGSGSEAAPISVASPFRTVSHGDPKGVEAMDPDKHIYSRYSQDVTSRVEQILSKVNHGYAVTYASGLAAAFSALVHFKPKRIAISRGYTGCHGAISTYTKGRFVDTPIVDLDDEFQEGDLCWLESPLHPTGESRNIQYYADKIHAVGGKLFVDSTLGPPPLQYPFKWGADCVLHSGIKYFAGHSDLFCGILVVKTEDERKQLWHDRAHMGNIMGSMDSWLLIRSLRTMHLRVSRQSASGTELVQWLSRAVVPEGQEYDGIPGGVITKVGHSSLQETDANGFNPSAQMEGGFNAYFSILLSKEEYAEKLPHALDHFHVPATSLGGVESLAVQHIRTDPKENPLLVCLSIGVEEVADLKNDLRRALVEISKGI</sequence>
<dbReference type="InterPro" id="IPR015421">
    <property type="entry name" value="PyrdxlP-dep_Trfase_major"/>
</dbReference>
<comment type="caution">
    <text evidence="5">The sequence shown here is derived from an EMBL/GenBank/DDBJ whole genome shotgun (WGS) entry which is preliminary data.</text>
</comment>